<gene>
    <name evidence="3" type="ORF">V6255_13215</name>
</gene>
<dbReference type="RefSeq" id="WP_341628584.1">
    <property type="nucleotide sequence ID" value="NZ_JBAKBA010000033.1"/>
</dbReference>
<keyword evidence="1" id="KW-0973">c-di-GMP</keyword>
<accession>A0ABU9HDW2</accession>
<organism evidence="3 4">
    <name type="scientific">Psychromonas arctica</name>
    <dbReference type="NCBI Taxonomy" id="168275"/>
    <lineage>
        <taxon>Bacteria</taxon>
        <taxon>Pseudomonadati</taxon>
        <taxon>Pseudomonadota</taxon>
        <taxon>Gammaproteobacteria</taxon>
        <taxon>Alteromonadales</taxon>
        <taxon>Psychromonadaceae</taxon>
        <taxon>Psychromonas</taxon>
    </lineage>
</organism>
<dbReference type="InterPro" id="IPR027021">
    <property type="entry name" value="C-di-GMP_BP_PA4608"/>
</dbReference>
<dbReference type="Proteomes" id="UP001366060">
    <property type="component" value="Unassembled WGS sequence"/>
</dbReference>
<sequence length="128" mass="14640">MSERRKFSRIKFQCHCSLIFDGKIPAHDFDASLVDISLNGALIAVTTLSPNVIHEQVQINLILEGSDVQLLLNGIVCHQQELLLGIQFTTIELETMTHLKRIIELNLADHNEMHREFEQLIEMYIAES</sequence>
<comment type="caution">
    <text evidence="3">The sequence shown here is derived from an EMBL/GenBank/DDBJ whole genome shotgun (WGS) entry which is preliminary data.</text>
</comment>
<name>A0ABU9HDW2_9GAMM</name>
<proteinExistence type="predicted"/>
<evidence type="ECO:0000259" key="2">
    <source>
        <dbReference type="Pfam" id="PF07238"/>
    </source>
</evidence>
<feature type="domain" description="PilZ" evidence="2">
    <location>
        <begin position="3"/>
        <end position="104"/>
    </location>
</feature>
<comment type="subunit">
    <text evidence="1">Monomer in both c-di-GMP-bound and free forms.</text>
</comment>
<comment type="function">
    <text evidence="1">Binds the second messenger bis-(3'-5') cyclic dimeric guanosine monophosphate (c-di-GMP). Can bind two c-di-GMP molecules per monomer. May play a role in bacterial second-messenger regulated processes. Binding to c-di-GMP induces a conformational change of the C- and N-termini resulting in the exposure of a highly negative surface on one side of the protein to a possible effector protein.</text>
</comment>
<keyword evidence="1" id="KW-0547">Nucleotide-binding</keyword>
<dbReference type="Pfam" id="PF07238">
    <property type="entry name" value="PilZ"/>
    <property type="match status" value="1"/>
</dbReference>
<evidence type="ECO:0000256" key="1">
    <source>
        <dbReference type="PIRNR" id="PIRNR028141"/>
    </source>
</evidence>
<protein>
    <recommendedName>
        <fullName evidence="1">Cyclic diguanosine monophosphate-binding protein</fullName>
        <shortName evidence="1">c-di-GMP-binding protein</shortName>
    </recommendedName>
    <alternativeName>
        <fullName evidence="1">Pilz domain-containing protein</fullName>
    </alternativeName>
</protein>
<dbReference type="InterPro" id="IPR009875">
    <property type="entry name" value="PilZ_domain"/>
</dbReference>
<keyword evidence="4" id="KW-1185">Reference proteome</keyword>
<dbReference type="Gene3D" id="2.40.10.220">
    <property type="entry name" value="predicted glycosyltransferase like domains"/>
    <property type="match status" value="1"/>
</dbReference>
<dbReference type="SUPFAM" id="SSF141371">
    <property type="entry name" value="PilZ domain-like"/>
    <property type="match status" value="1"/>
</dbReference>
<evidence type="ECO:0000313" key="3">
    <source>
        <dbReference type="EMBL" id="MEL0660095.1"/>
    </source>
</evidence>
<reference evidence="3 4" key="1">
    <citation type="submission" date="2024-02" db="EMBL/GenBank/DDBJ databases">
        <title>Bacteria isolated from the canopy kelp, Nereocystis luetkeana.</title>
        <authorList>
            <person name="Pfister C.A."/>
            <person name="Younker I.T."/>
            <person name="Light S.H."/>
        </authorList>
    </citation>
    <scope>NUCLEOTIDE SEQUENCE [LARGE SCALE GENOMIC DNA]</scope>
    <source>
        <strain evidence="3 4">TI.2.07</strain>
    </source>
</reference>
<evidence type="ECO:0000313" key="4">
    <source>
        <dbReference type="Proteomes" id="UP001366060"/>
    </source>
</evidence>
<dbReference type="PIRSF" id="PIRSF028141">
    <property type="entry name" value="C-di-GMP_BP_PA4608"/>
    <property type="match status" value="1"/>
</dbReference>
<dbReference type="EMBL" id="JBAKBA010000033">
    <property type="protein sequence ID" value="MEL0660095.1"/>
    <property type="molecule type" value="Genomic_DNA"/>
</dbReference>